<feature type="region of interest" description="Disordered" evidence="7">
    <location>
        <begin position="155"/>
        <end position="187"/>
    </location>
</feature>
<feature type="compositionally biased region" description="Polar residues" evidence="7">
    <location>
        <begin position="358"/>
        <end position="373"/>
    </location>
</feature>
<feature type="compositionally biased region" description="Polar residues" evidence="7">
    <location>
        <begin position="387"/>
        <end position="417"/>
    </location>
</feature>
<name>A0A9W8EGU2_9FUNG</name>
<comment type="similarity">
    <text evidence="2">Belongs to the TACC family.</text>
</comment>
<protein>
    <recommendedName>
        <fullName evidence="8">Transforming acidic coiled-coil-containing protein C-terminal domain-containing protein</fullName>
    </recommendedName>
</protein>
<keyword evidence="4 6" id="KW-0175">Coiled coil</keyword>
<feature type="coiled-coil region" evidence="6">
    <location>
        <begin position="452"/>
        <end position="505"/>
    </location>
</feature>
<dbReference type="Pfam" id="PF05010">
    <property type="entry name" value="TACC_C"/>
    <property type="match status" value="1"/>
</dbReference>
<evidence type="ECO:0000256" key="4">
    <source>
        <dbReference type="ARBA" id="ARBA00023054"/>
    </source>
</evidence>
<dbReference type="GO" id="GO:0005856">
    <property type="term" value="C:cytoskeleton"/>
    <property type="evidence" value="ECO:0007669"/>
    <property type="project" value="UniProtKB-SubCell"/>
</dbReference>
<evidence type="ECO:0000259" key="8">
    <source>
        <dbReference type="Pfam" id="PF05010"/>
    </source>
</evidence>
<gene>
    <name evidence="9" type="ORF">H4R26_004345</name>
</gene>
<evidence type="ECO:0000256" key="2">
    <source>
        <dbReference type="ARBA" id="ARBA00009423"/>
    </source>
</evidence>
<dbReference type="AlphaFoldDB" id="A0A9W8EGU2"/>
<comment type="subcellular location">
    <subcellularLocation>
        <location evidence="1">Cytoplasm</location>
        <location evidence="1">Cytoskeleton</location>
    </subcellularLocation>
</comment>
<evidence type="ECO:0000256" key="7">
    <source>
        <dbReference type="SAM" id="MobiDB-lite"/>
    </source>
</evidence>
<feature type="region of interest" description="Disordered" evidence="7">
    <location>
        <begin position="1"/>
        <end position="93"/>
    </location>
</feature>
<dbReference type="EMBL" id="JANBQF010000456">
    <property type="protein sequence ID" value="KAJ2001025.1"/>
    <property type="molecule type" value="Genomic_DNA"/>
</dbReference>
<organism evidence="9 10">
    <name type="scientific">Coemansia thaxteri</name>
    <dbReference type="NCBI Taxonomy" id="2663907"/>
    <lineage>
        <taxon>Eukaryota</taxon>
        <taxon>Fungi</taxon>
        <taxon>Fungi incertae sedis</taxon>
        <taxon>Zoopagomycota</taxon>
        <taxon>Kickxellomycotina</taxon>
        <taxon>Kickxellomycetes</taxon>
        <taxon>Kickxellales</taxon>
        <taxon>Kickxellaceae</taxon>
        <taxon>Coemansia</taxon>
    </lineage>
</organism>
<evidence type="ECO:0000256" key="5">
    <source>
        <dbReference type="ARBA" id="ARBA00023212"/>
    </source>
</evidence>
<feature type="region of interest" description="Disordered" evidence="7">
    <location>
        <begin position="259"/>
        <end position="279"/>
    </location>
</feature>
<sequence length="730" mass="79785">MEDFLSMPNPDSHTRDKELTLPSPPMIVQSPHSIHPANTLEDPPPSLSIKRTRADIATPRKPGSVEARAQEESAYINTPARAPSSTKRPMRAESPLGFKLSIAHDEELEQFASRGPLMDIVNNAQLSPPKFALAAVSGPIAVDICDDMLAECEADKDADSSSELADECATASDTVGQIPETSEPVSETMNTETAAAVNAAGFSVAVEHNAASVLPECAYASDQGAESDSDIEFSNALTHAESDSEIELAVTDVQPGFSDKDGPEEMDCSAEAPGVPTPASPVAQPALIELASVFPALDDANNSDAPKSLTAPITRLEMPTVDHTKVERAELVTARILSDPELLYAASIPLPRTPAMAHQSTPGNKKNTDSSDSADFYIPTSWLMNPGTATRNQQQRQEQDNSNVLSPTRNSASTPNSDCLIPVTPANQRLLDSLEIQWVSPRRVPKFSEVDVDAVRAEYEEKMSRQNELREMLLEALKEEYATNMRKQEDMADQALREAEELFQSHTDQRDRDFADQIRTIETNHSEDIARRDEDTRVQVAQLSREIKILTSEHNTLNAERDELRLTLDEYVATSSKLLEEKESEVIGLTRELGKLTLDRQRLQEQLGEAVAGVDTLNAERAEAIRQIDSLVAENARLEELSNALRNDVLVAEERTTKIKEHAGVTLDKANAEINSAYEQLNAVRQEAAVFKAQAAKADARLLSLQIQLESTKSQNQNLLALVDQFGGSA</sequence>
<evidence type="ECO:0000256" key="6">
    <source>
        <dbReference type="SAM" id="Coils"/>
    </source>
</evidence>
<evidence type="ECO:0000256" key="1">
    <source>
        <dbReference type="ARBA" id="ARBA00004245"/>
    </source>
</evidence>
<evidence type="ECO:0000256" key="3">
    <source>
        <dbReference type="ARBA" id="ARBA00022490"/>
    </source>
</evidence>
<feature type="region of interest" description="Disordered" evidence="7">
    <location>
        <begin position="353"/>
        <end position="419"/>
    </location>
</feature>
<dbReference type="InterPro" id="IPR007707">
    <property type="entry name" value="TACC_C"/>
</dbReference>
<keyword evidence="5" id="KW-0206">Cytoskeleton</keyword>
<comment type="caution">
    <text evidence="9">The sequence shown here is derived from an EMBL/GenBank/DDBJ whole genome shotgun (WGS) entry which is preliminary data.</text>
</comment>
<proteinExistence type="inferred from homology"/>
<keyword evidence="10" id="KW-1185">Reference proteome</keyword>
<accession>A0A9W8EGU2</accession>
<feature type="compositionally biased region" description="Polar residues" evidence="7">
    <location>
        <begin position="171"/>
        <end position="187"/>
    </location>
</feature>
<dbReference type="OrthoDB" id="10255048at2759"/>
<evidence type="ECO:0000313" key="9">
    <source>
        <dbReference type="EMBL" id="KAJ2001025.1"/>
    </source>
</evidence>
<keyword evidence="3" id="KW-0963">Cytoplasm</keyword>
<feature type="domain" description="Transforming acidic coiled-coil-containing protein C-terminal" evidence="8">
    <location>
        <begin position="531"/>
        <end position="724"/>
    </location>
</feature>
<dbReference type="Proteomes" id="UP001150907">
    <property type="component" value="Unassembled WGS sequence"/>
</dbReference>
<feature type="coiled-coil region" evidence="6">
    <location>
        <begin position="540"/>
        <end position="687"/>
    </location>
</feature>
<reference evidence="9" key="1">
    <citation type="submission" date="2022-07" db="EMBL/GenBank/DDBJ databases">
        <title>Phylogenomic reconstructions and comparative analyses of Kickxellomycotina fungi.</title>
        <authorList>
            <person name="Reynolds N.K."/>
            <person name="Stajich J.E."/>
            <person name="Barry K."/>
            <person name="Grigoriev I.V."/>
            <person name="Crous P."/>
            <person name="Smith M.E."/>
        </authorList>
    </citation>
    <scope>NUCLEOTIDE SEQUENCE</scope>
    <source>
        <strain evidence="9">IMI 214461</strain>
    </source>
</reference>
<evidence type="ECO:0000313" key="10">
    <source>
        <dbReference type="Proteomes" id="UP001150907"/>
    </source>
</evidence>